<protein>
    <submittedName>
        <fullName evidence="2">Acetyltransferase (GNAT) family protein</fullName>
    </submittedName>
</protein>
<feature type="domain" description="BioF2-like acetyltransferase" evidence="1">
    <location>
        <begin position="169"/>
        <end position="288"/>
    </location>
</feature>
<proteinExistence type="predicted"/>
<evidence type="ECO:0000313" key="2">
    <source>
        <dbReference type="EMBL" id="PTX22243.1"/>
    </source>
</evidence>
<dbReference type="GO" id="GO:0016740">
    <property type="term" value="F:transferase activity"/>
    <property type="evidence" value="ECO:0007669"/>
    <property type="project" value="UniProtKB-KW"/>
</dbReference>
<comment type="caution">
    <text evidence="2">The sequence shown here is derived from an EMBL/GenBank/DDBJ whole genome shotgun (WGS) entry which is preliminary data.</text>
</comment>
<dbReference type="Proteomes" id="UP000244225">
    <property type="component" value="Unassembled WGS sequence"/>
</dbReference>
<dbReference type="SUPFAM" id="SSF55729">
    <property type="entry name" value="Acyl-CoA N-acyltransferases (Nat)"/>
    <property type="match status" value="1"/>
</dbReference>
<dbReference type="InterPro" id="IPR016181">
    <property type="entry name" value="Acyl_CoA_acyltransferase"/>
</dbReference>
<keyword evidence="2" id="KW-0808">Transferase</keyword>
<evidence type="ECO:0000259" key="1">
    <source>
        <dbReference type="Pfam" id="PF13480"/>
    </source>
</evidence>
<dbReference type="Gene3D" id="3.40.630.30">
    <property type="match status" value="1"/>
</dbReference>
<gene>
    <name evidence="2" type="ORF">C8N40_10165</name>
</gene>
<name>A0A2T5YSE8_9BACT</name>
<keyword evidence="3" id="KW-1185">Reference proteome</keyword>
<dbReference type="InterPro" id="IPR038740">
    <property type="entry name" value="BioF2-like_GNAT_dom"/>
</dbReference>
<organism evidence="2 3">
    <name type="scientific">Pontibacter mucosus</name>
    <dbReference type="NCBI Taxonomy" id="1649266"/>
    <lineage>
        <taxon>Bacteria</taxon>
        <taxon>Pseudomonadati</taxon>
        <taxon>Bacteroidota</taxon>
        <taxon>Cytophagia</taxon>
        <taxon>Cytophagales</taxon>
        <taxon>Hymenobacteraceae</taxon>
        <taxon>Pontibacter</taxon>
    </lineage>
</organism>
<dbReference type="AlphaFoldDB" id="A0A2T5YSE8"/>
<sequence>MACRQAVAGALPLKRMIRYLRHEQIDKTKWDACITASADNMVYALSWFLDVVAPGWQALVEEQAGEYVTVVPLPGTQKMGFPYLSQPYHTHQLGIFTTGQSCPGVREKMLELATGRYKFIHSYRFNKSDTASLEQLQEKYDLVARYTRYLKLDKPYPELYKNYTRDRKMNLKRAQRANLSMFESDDIEPLIEHFKKHIEHKVVGGVAESTYQMLRDLFRVMQERGVAQLIYTTSGGEVNAGCLFFKYNNVISYAFNSADEEGRVANGRTLVLDEIIRQHAGTGYTLDFESPMIEQIEHFYASFGAHRVKYFALRHNALPLYVKIIRNLRMKVYRTFFASGVAEEV</sequence>
<dbReference type="OrthoDB" id="116151at2"/>
<evidence type="ECO:0000313" key="3">
    <source>
        <dbReference type="Proteomes" id="UP000244225"/>
    </source>
</evidence>
<reference evidence="2 3" key="1">
    <citation type="submission" date="2018-04" db="EMBL/GenBank/DDBJ databases">
        <title>Genomic Encyclopedia of Archaeal and Bacterial Type Strains, Phase II (KMG-II): from individual species to whole genera.</title>
        <authorList>
            <person name="Goeker M."/>
        </authorList>
    </citation>
    <scope>NUCLEOTIDE SEQUENCE [LARGE SCALE GENOMIC DNA]</scope>
    <source>
        <strain evidence="2 3">DSM 100162</strain>
    </source>
</reference>
<dbReference type="EMBL" id="QBKI01000001">
    <property type="protein sequence ID" value="PTX22243.1"/>
    <property type="molecule type" value="Genomic_DNA"/>
</dbReference>
<accession>A0A2T5YSE8</accession>
<dbReference type="Pfam" id="PF13480">
    <property type="entry name" value="Acetyltransf_6"/>
    <property type="match status" value="1"/>
</dbReference>